<proteinExistence type="predicted"/>
<dbReference type="SUPFAM" id="SSF50998">
    <property type="entry name" value="Quinoprotein alcohol dehydrogenase-like"/>
    <property type="match status" value="1"/>
</dbReference>
<protein>
    <recommendedName>
        <fullName evidence="2">PQQ-like domain-containing protein</fullName>
    </recommendedName>
</protein>
<evidence type="ECO:0000313" key="1">
    <source>
        <dbReference type="EMBL" id="GID44338.1"/>
    </source>
</evidence>
<dbReference type="Gene3D" id="2.130.10.10">
    <property type="entry name" value="YVTN repeat-like/Quinoprotein amine dehydrogenase"/>
    <property type="match status" value="1"/>
</dbReference>
<comment type="caution">
    <text evidence="1">The sequence shown here is derived from an EMBL/GenBank/DDBJ whole genome shotgun (WGS) entry which is preliminary data.</text>
</comment>
<reference evidence="1" key="1">
    <citation type="submission" date="2021-01" db="EMBL/GenBank/DDBJ databases">
        <title>Whole genome shotgun sequence of Actinoplanes capillaceus NBRC 16408.</title>
        <authorList>
            <person name="Komaki H."/>
            <person name="Tamura T."/>
        </authorList>
    </citation>
    <scope>NUCLEOTIDE SEQUENCE [LARGE SCALE GENOMIC DNA]</scope>
    <source>
        <strain evidence="1">NBRC 16408</strain>
    </source>
</reference>
<sequence>MPDQGGDVRDRVIDLGEVPAGAPDEAVLPRAPLPYRWILGPLAVILLVALGGAVPPAAPPPPPQVIPLTLRDAIRVDGDRLYLIGPGEPIGSAVRTHTIRAFALPGMTLSGTWTATIAGDISSLTDAGDGILLIASSTQNGAGAIGLTAVRAGSAEPLWRRAAGMFGLSGDRSTALVYDDTTDPGLAPLHGLDPATGKPRWTVSPPPQPGGWALRTGYFYTGFPSLVYTLWPDGRLEARETRSGRITATTRTPLPVDRDTVLWVAGGLLMITRGGDSIAYDDTTLAERWRGGPLAGPDGYLQDCGPMICALLGQDSLAGIDPATGRQVWRQDGWDSHEPLGDQVLLGAASRGDAELSVLDSRTGRITARAGAWINGGPGPRPGTAYVHRILSIDNTMRYGVLDLTTGKVRLLGGAAWIAGDCRFSSGVLICRRLDASAAVWRL</sequence>
<dbReference type="InterPro" id="IPR015943">
    <property type="entry name" value="WD40/YVTN_repeat-like_dom_sf"/>
</dbReference>
<gene>
    <name evidence="1" type="ORF">Aca07nite_16130</name>
</gene>
<evidence type="ECO:0008006" key="2">
    <source>
        <dbReference type="Google" id="ProtNLM"/>
    </source>
</evidence>
<organism evidence="1">
    <name type="scientific">Actinoplanes campanulatus</name>
    <dbReference type="NCBI Taxonomy" id="113559"/>
    <lineage>
        <taxon>Bacteria</taxon>
        <taxon>Bacillati</taxon>
        <taxon>Actinomycetota</taxon>
        <taxon>Actinomycetes</taxon>
        <taxon>Micromonosporales</taxon>
        <taxon>Micromonosporaceae</taxon>
        <taxon>Actinoplanes</taxon>
    </lineage>
</organism>
<dbReference type="EMBL" id="BOMF01000025">
    <property type="protein sequence ID" value="GID44338.1"/>
    <property type="molecule type" value="Genomic_DNA"/>
</dbReference>
<dbReference type="InterPro" id="IPR011047">
    <property type="entry name" value="Quinoprotein_ADH-like_sf"/>
</dbReference>
<name>A0ABQ3WFF9_9ACTN</name>
<accession>A0ABQ3WFF9</accession>